<dbReference type="InterPro" id="IPR011013">
    <property type="entry name" value="Gal_mutarotase_sf_dom"/>
</dbReference>
<dbReference type="PANTHER" id="PTHR10091">
    <property type="entry name" value="ALDOSE-1-EPIMERASE"/>
    <property type="match status" value="1"/>
</dbReference>
<keyword evidence="2" id="KW-1185">Reference proteome</keyword>
<dbReference type="Gene3D" id="2.70.98.10">
    <property type="match status" value="1"/>
</dbReference>
<gene>
    <name evidence="1" type="ORF">SAMN05421803_102389</name>
</gene>
<dbReference type="EMBL" id="FQZK01000002">
    <property type="protein sequence ID" value="SHI88278.1"/>
    <property type="molecule type" value="Genomic_DNA"/>
</dbReference>
<dbReference type="InterPro" id="IPR008183">
    <property type="entry name" value="Aldose_1/G6P_1-epimerase"/>
</dbReference>
<dbReference type="InterPro" id="IPR014718">
    <property type="entry name" value="GH-type_carb-bd"/>
</dbReference>
<dbReference type="OrthoDB" id="4739604at2"/>
<reference evidence="1 2" key="1">
    <citation type="submission" date="2016-11" db="EMBL/GenBank/DDBJ databases">
        <authorList>
            <person name="Jaros S."/>
            <person name="Januszkiewicz K."/>
            <person name="Wedrychowicz H."/>
        </authorList>
    </citation>
    <scope>NUCLEOTIDE SEQUENCE [LARGE SCALE GENOMIC DNA]</scope>
    <source>
        <strain evidence="1 2">CGMCC 4.5723</strain>
    </source>
</reference>
<dbReference type="GO" id="GO:0006006">
    <property type="term" value="P:glucose metabolic process"/>
    <property type="evidence" value="ECO:0007669"/>
    <property type="project" value="TreeGrafter"/>
</dbReference>
<organism evidence="1 2">
    <name type="scientific">Nocardiopsis flavescens</name>
    <dbReference type="NCBI Taxonomy" id="758803"/>
    <lineage>
        <taxon>Bacteria</taxon>
        <taxon>Bacillati</taxon>
        <taxon>Actinomycetota</taxon>
        <taxon>Actinomycetes</taxon>
        <taxon>Streptosporangiales</taxon>
        <taxon>Nocardiopsidaceae</taxon>
        <taxon>Nocardiopsis</taxon>
    </lineage>
</organism>
<name>A0A1M6ES88_9ACTN</name>
<dbReference type="Proteomes" id="UP000184452">
    <property type="component" value="Unassembled WGS sequence"/>
</dbReference>
<evidence type="ECO:0000313" key="2">
    <source>
        <dbReference type="Proteomes" id="UP000184452"/>
    </source>
</evidence>
<proteinExistence type="predicted"/>
<dbReference type="GO" id="GO:0030246">
    <property type="term" value="F:carbohydrate binding"/>
    <property type="evidence" value="ECO:0007669"/>
    <property type="project" value="InterPro"/>
</dbReference>
<dbReference type="CDD" id="cd09022">
    <property type="entry name" value="Aldose_epim_Ec_YihR"/>
    <property type="match status" value="1"/>
</dbReference>
<dbReference type="STRING" id="758803.SAMN05421803_102389"/>
<dbReference type="GO" id="GO:0004034">
    <property type="term" value="F:aldose 1-epimerase activity"/>
    <property type="evidence" value="ECO:0007669"/>
    <property type="project" value="TreeGrafter"/>
</dbReference>
<accession>A0A1M6ES88</accession>
<protein>
    <submittedName>
        <fullName evidence="1">Aldose 1-epimerase</fullName>
    </submittedName>
</protein>
<dbReference type="GO" id="GO:0033499">
    <property type="term" value="P:galactose catabolic process via UDP-galactose, Leloir pathway"/>
    <property type="evidence" value="ECO:0007669"/>
    <property type="project" value="TreeGrafter"/>
</dbReference>
<dbReference type="PANTHER" id="PTHR10091:SF0">
    <property type="entry name" value="GALACTOSE MUTAROTASE"/>
    <property type="match status" value="1"/>
</dbReference>
<sequence>MGETIELRSGDFGARVATEGAALQALTWRGADLVWPYTGAPTAFQGQVLAPWPNRIGDGRYRFAGREYRVGVNDPVTRSAIHGLVHDRHWTPVRVGADEAALHLDLPAGAGYPFPLALDLSYRLDGDGLTVTTAVRSTGGEPAPFGLGFHPYLDLGEPVRDLAARGALTVSAPVARRLPVDERLLPVGGTVPVEGTDLDLRPPGRALGDTVLDTAFTIGPRDARGRAWTHVDGPRHRVSVWCDESFPYLQVFSSDTLTGDDHRAYLAVEPMTCPADAFNNGEGLIVLEPGATTRHVFGITAAPAPA</sequence>
<evidence type="ECO:0000313" key="1">
    <source>
        <dbReference type="EMBL" id="SHI88278.1"/>
    </source>
</evidence>
<dbReference type="Pfam" id="PF01263">
    <property type="entry name" value="Aldose_epim"/>
    <property type="match status" value="1"/>
</dbReference>
<dbReference type="SUPFAM" id="SSF74650">
    <property type="entry name" value="Galactose mutarotase-like"/>
    <property type="match status" value="1"/>
</dbReference>
<dbReference type="InterPro" id="IPR037480">
    <property type="entry name" value="YihR-like"/>
</dbReference>
<dbReference type="AlphaFoldDB" id="A0A1M6ES88"/>
<dbReference type="RefSeq" id="WP_073376280.1">
    <property type="nucleotide sequence ID" value="NZ_FQZK01000002.1"/>
</dbReference>